<dbReference type="AlphaFoldDB" id="A0A2P8D0S4"/>
<proteinExistence type="predicted"/>
<evidence type="ECO:0000313" key="2">
    <source>
        <dbReference type="Proteomes" id="UP000240572"/>
    </source>
</evidence>
<keyword evidence="2" id="KW-1185">Reference proteome</keyword>
<dbReference type="Proteomes" id="UP000240572">
    <property type="component" value="Unassembled WGS sequence"/>
</dbReference>
<evidence type="ECO:0000313" key="1">
    <source>
        <dbReference type="EMBL" id="PSK90808.1"/>
    </source>
</evidence>
<accession>A0A2P8D0S4</accession>
<gene>
    <name evidence="1" type="ORF">B0I18_107220</name>
</gene>
<comment type="caution">
    <text evidence="1">The sequence shown here is derived from an EMBL/GenBank/DDBJ whole genome shotgun (WGS) entry which is preliminary data.</text>
</comment>
<sequence length="46" mass="5101">MNRANSPGLIASYFKQVLLTVVAVSNEEVGSDFPPFTESFEFFSNL</sequence>
<organism evidence="1 2">
    <name type="scientific">Taibaiella chishuiensis</name>
    <dbReference type="NCBI Taxonomy" id="1434707"/>
    <lineage>
        <taxon>Bacteria</taxon>
        <taxon>Pseudomonadati</taxon>
        <taxon>Bacteroidota</taxon>
        <taxon>Chitinophagia</taxon>
        <taxon>Chitinophagales</taxon>
        <taxon>Chitinophagaceae</taxon>
        <taxon>Taibaiella</taxon>
    </lineage>
</organism>
<reference evidence="1 2" key="1">
    <citation type="submission" date="2018-03" db="EMBL/GenBank/DDBJ databases">
        <title>Genomic Encyclopedia of Type Strains, Phase III (KMG-III): the genomes of soil and plant-associated and newly described type strains.</title>
        <authorList>
            <person name="Whitman W."/>
        </authorList>
    </citation>
    <scope>NUCLEOTIDE SEQUENCE [LARGE SCALE GENOMIC DNA]</scope>
    <source>
        <strain evidence="1 2">CGMCC 1.12700</strain>
    </source>
</reference>
<dbReference type="EMBL" id="PYGD01000007">
    <property type="protein sequence ID" value="PSK90808.1"/>
    <property type="molecule type" value="Genomic_DNA"/>
</dbReference>
<protein>
    <submittedName>
        <fullName evidence="1">Uncharacterized protein</fullName>
    </submittedName>
</protein>
<name>A0A2P8D0S4_9BACT</name>